<sequence length="517" mass="54789">MRVSLTAIATAMLLNACSFTPTYHVPAAAIPTHFKEAGDWQLARPADQLPRDGWWKAFKDPVLDQLEPQVAKANPNVAAALARHDEADALTARARSALLPTVGLDAQVERERQSALRPLRGAGQPNVYDSNTLDVGIGYDLDLWGKVRNEVKANEASSVASEADLASLQLSLQAKLATTWFNLLGLDQQSKLLTDTISTYKRALDLTESRHRGGIASSLDVSRAQNQLAAAQASYDDVSARRALYEHAIATLIGVPASQFNVAPDTIRPHLPNLPAGLPSTLLQRRPDIAAAERRVAAANAEIGVAKAAFFPDLSLGLDGGFQSDTFSPWIAAPNEMWSIGPELMMTIFDGGRREAIVRGARAKLAENGADYKATVLNAFQQVEDNLALLHHLGDEAQREDEALTAAQRTLTLSMSQYRDGVVSYLDVVTAQTTELSTQISSLELDTRRLDATVGLIQAIGGGWSTQQLGDDTASATKATGSSAATPATAATAATAASKADTDAAAATSKATAAATS</sequence>
<comment type="subcellular location">
    <subcellularLocation>
        <location evidence="2">Cell membrane</location>
        <topology evidence="2">Lipid-anchor</topology>
    </subcellularLocation>
</comment>
<evidence type="ECO:0000256" key="2">
    <source>
        <dbReference type="RuleBase" id="RU362097"/>
    </source>
</evidence>
<proteinExistence type="inferred from homology"/>
<reference evidence="4 5" key="1">
    <citation type="submission" date="2019-03" db="EMBL/GenBank/DDBJ databases">
        <title>Paraburkholderia sp. 4M-K11, isolated from subtropical forest soil.</title>
        <authorList>
            <person name="Gao Z.-H."/>
            <person name="Qiu L.-H."/>
        </authorList>
    </citation>
    <scope>NUCLEOTIDE SEQUENCE [LARGE SCALE GENOMIC DNA]</scope>
    <source>
        <strain evidence="4 5">4M-K11</strain>
    </source>
</reference>
<keyword evidence="2" id="KW-0732">Signal</keyword>
<protein>
    <submittedName>
        <fullName evidence="4">Efflux transporter outer membrane subunit</fullName>
    </submittedName>
</protein>
<keyword evidence="5" id="KW-1185">Reference proteome</keyword>
<comment type="similarity">
    <text evidence="1 2">Belongs to the outer membrane factor (OMF) (TC 1.B.17) family.</text>
</comment>
<evidence type="ECO:0000256" key="3">
    <source>
        <dbReference type="SAM" id="MobiDB-lite"/>
    </source>
</evidence>
<dbReference type="Gene3D" id="2.20.200.10">
    <property type="entry name" value="Outer membrane efflux proteins (OEP)"/>
    <property type="match status" value="1"/>
</dbReference>
<gene>
    <name evidence="4" type="ORF">EYW47_34410</name>
</gene>
<organism evidence="4 5">
    <name type="scientific">Paraburkholderia silviterrae</name>
    <dbReference type="NCBI Taxonomy" id="2528715"/>
    <lineage>
        <taxon>Bacteria</taxon>
        <taxon>Pseudomonadati</taxon>
        <taxon>Pseudomonadota</taxon>
        <taxon>Betaproteobacteria</taxon>
        <taxon>Burkholderiales</taxon>
        <taxon>Burkholderiaceae</taxon>
        <taxon>Paraburkholderia</taxon>
    </lineage>
</organism>
<dbReference type="EMBL" id="SMRP01000031">
    <property type="protein sequence ID" value="TDG18421.1"/>
    <property type="molecule type" value="Genomic_DNA"/>
</dbReference>
<evidence type="ECO:0000313" key="5">
    <source>
        <dbReference type="Proteomes" id="UP000295722"/>
    </source>
</evidence>
<dbReference type="OrthoDB" id="9770517at2"/>
<comment type="caution">
    <text evidence="4">The sequence shown here is derived from an EMBL/GenBank/DDBJ whole genome shotgun (WGS) entry which is preliminary data.</text>
</comment>
<dbReference type="GO" id="GO:0015562">
    <property type="term" value="F:efflux transmembrane transporter activity"/>
    <property type="evidence" value="ECO:0007669"/>
    <property type="project" value="InterPro"/>
</dbReference>
<keyword evidence="2" id="KW-0449">Lipoprotein</keyword>
<feature type="signal peptide" evidence="2">
    <location>
        <begin position="1"/>
        <end position="16"/>
    </location>
</feature>
<dbReference type="Pfam" id="PF02321">
    <property type="entry name" value="OEP"/>
    <property type="match status" value="2"/>
</dbReference>
<accession>A0A4R5M075</accession>
<feature type="region of interest" description="Disordered" evidence="3">
    <location>
        <begin position="477"/>
        <end position="497"/>
    </location>
</feature>
<dbReference type="AlphaFoldDB" id="A0A4R5M075"/>
<keyword evidence="2" id="KW-1134">Transmembrane beta strand</keyword>
<dbReference type="SUPFAM" id="SSF56954">
    <property type="entry name" value="Outer membrane efflux proteins (OEP)"/>
    <property type="match status" value="1"/>
</dbReference>
<keyword evidence="2" id="KW-0812">Transmembrane</keyword>
<dbReference type="RefSeq" id="WP_133199313.1">
    <property type="nucleotide sequence ID" value="NZ_JBHUCW010000041.1"/>
</dbReference>
<evidence type="ECO:0000256" key="1">
    <source>
        <dbReference type="ARBA" id="ARBA00007613"/>
    </source>
</evidence>
<feature type="chain" id="PRO_5021041244" evidence="2">
    <location>
        <begin position="17"/>
        <end position="517"/>
    </location>
</feature>
<dbReference type="Proteomes" id="UP000295722">
    <property type="component" value="Unassembled WGS sequence"/>
</dbReference>
<dbReference type="Gene3D" id="1.20.1600.10">
    <property type="entry name" value="Outer membrane efflux proteins (OEP)"/>
    <property type="match status" value="1"/>
</dbReference>
<name>A0A4R5M075_9BURK</name>
<dbReference type="NCBIfam" id="TIGR01845">
    <property type="entry name" value="outer_NodT"/>
    <property type="match status" value="1"/>
</dbReference>
<keyword evidence="2" id="KW-0564">Palmitate</keyword>
<dbReference type="PANTHER" id="PTHR30203:SF33">
    <property type="entry name" value="BLR4455 PROTEIN"/>
    <property type="match status" value="1"/>
</dbReference>
<dbReference type="PANTHER" id="PTHR30203">
    <property type="entry name" value="OUTER MEMBRANE CATION EFFLUX PROTEIN"/>
    <property type="match status" value="1"/>
</dbReference>
<dbReference type="InterPro" id="IPR003423">
    <property type="entry name" value="OMP_efflux"/>
</dbReference>
<dbReference type="InterPro" id="IPR010131">
    <property type="entry name" value="MdtP/NodT-like"/>
</dbReference>
<keyword evidence="2" id="KW-0472">Membrane</keyword>
<dbReference type="GO" id="GO:0005886">
    <property type="term" value="C:plasma membrane"/>
    <property type="evidence" value="ECO:0007669"/>
    <property type="project" value="UniProtKB-SubCell"/>
</dbReference>
<evidence type="ECO:0000313" key="4">
    <source>
        <dbReference type="EMBL" id="TDG18421.1"/>
    </source>
</evidence>